<sequence>MIKRMRHYAVMALILSLLGCDSSGRNVENNKAIEDKNKVSQTYSNQVTDDRMLLMLSAPSVHDPYYKSAFQRIVDFQIDYAKSILGNDNVVIVVDKDTKPYFTGKVPEDILLVDDVRDIWMRDFTTVNPMQPVQFTYTWASMTKKQSKDVQKSFSQFTDRYQIQRTKTDLMIDGGNLVDDYAGRVITTTRFMEDNELSYNEAKQELKSMLGATEVAILEPDEEVLAHSDGMVSWVDKNTLLVNDYSKTPAFRTTVMKELKASFPTAKIVEVPVEYKTNPKGQWEGFESACGVNLNATVTHHNIYVPTFNMPHDQKALSIIKQNTSKKVIPVNAESVCPMGGSVRCLTWQVTGDNAVKLIQAARDK</sequence>
<dbReference type="SUPFAM" id="SSF55909">
    <property type="entry name" value="Pentein"/>
    <property type="match status" value="1"/>
</dbReference>
<proteinExistence type="predicted"/>
<dbReference type="GO" id="GO:0009446">
    <property type="term" value="P:putrescine biosynthetic process"/>
    <property type="evidence" value="ECO:0007669"/>
    <property type="project" value="InterPro"/>
</dbReference>
<dbReference type="Pfam" id="PF04371">
    <property type="entry name" value="PAD_porph"/>
    <property type="match status" value="1"/>
</dbReference>
<dbReference type="EMBL" id="PISJ01000003">
    <property type="protein sequence ID" value="PKF36130.1"/>
    <property type="molecule type" value="Genomic_DNA"/>
</dbReference>
<dbReference type="Proteomes" id="UP000233553">
    <property type="component" value="Unassembled WGS sequence"/>
</dbReference>
<evidence type="ECO:0000313" key="3">
    <source>
        <dbReference type="Proteomes" id="UP000233553"/>
    </source>
</evidence>
<gene>
    <name evidence="2" type="ORF">CW311_02870</name>
</gene>
<dbReference type="PROSITE" id="PS51257">
    <property type="entry name" value="PROKAR_LIPOPROTEIN"/>
    <property type="match status" value="1"/>
</dbReference>
<name>A0A2N0WJ43_9GAMM</name>
<dbReference type="GO" id="GO:0004668">
    <property type="term" value="F:protein-arginine deiminase activity"/>
    <property type="evidence" value="ECO:0007669"/>
    <property type="project" value="InterPro"/>
</dbReference>
<dbReference type="RefSeq" id="WP_101235585.1">
    <property type="nucleotide sequence ID" value="NZ_PISJ01000003.1"/>
</dbReference>
<comment type="caution">
    <text evidence="2">The sequence shown here is derived from an EMBL/GenBank/DDBJ whole genome shotgun (WGS) entry which is preliminary data.</text>
</comment>
<dbReference type="PANTHER" id="PTHR31377:SF0">
    <property type="entry name" value="AGMATINE DEIMINASE-RELATED"/>
    <property type="match status" value="1"/>
</dbReference>
<keyword evidence="1" id="KW-0378">Hydrolase</keyword>
<dbReference type="AlphaFoldDB" id="A0A2N0WJ43"/>
<dbReference type="GO" id="GO:0047632">
    <property type="term" value="F:agmatine deiminase activity"/>
    <property type="evidence" value="ECO:0007669"/>
    <property type="project" value="TreeGrafter"/>
</dbReference>
<dbReference type="InterPro" id="IPR007466">
    <property type="entry name" value="Peptidyl-Arg-deiminase_porph"/>
</dbReference>
<dbReference type="Gene3D" id="3.75.10.10">
    <property type="entry name" value="L-arginine/glycine Amidinotransferase, Chain A"/>
    <property type="match status" value="1"/>
</dbReference>
<evidence type="ECO:0008006" key="4">
    <source>
        <dbReference type="Google" id="ProtNLM"/>
    </source>
</evidence>
<evidence type="ECO:0000313" key="2">
    <source>
        <dbReference type="EMBL" id="PKF36130.1"/>
    </source>
</evidence>
<organism evidence="2 3">
    <name type="scientific">Acinetobacter proteolyticus</name>
    <dbReference type="NCBI Taxonomy" id="1776741"/>
    <lineage>
        <taxon>Bacteria</taxon>
        <taxon>Pseudomonadati</taxon>
        <taxon>Pseudomonadota</taxon>
        <taxon>Gammaproteobacteria</taxon>
        <taxon>Moraxellales</taxon>
        <taxon>Moraxellaceae</taxon>
        <taxon>Acinetobacter</taxon>
    </lineage>
</organism>
<accession>A0A2N0WJ43</accession>
<evidence type="ECO:0000256" key="1">
    <source>
        <dbReference type="ARBA" id="ARBA00022801"/>
    </source>
</evidence>
<dbReference type="PANTHER" id="PTHR31377">
    <property type="entry name" value="AGMATINE DEIMINASE-RELATED"/>
    <property type="match status" value="1"/>
</dbReference>
<reference evidence="2 3" key="1">
    <citation type="submission" date="2017-12" db="EMBL/GenBank/DDBJ databases">
        <title>Draft Genome sequences of multiple microbial strains isolated from spacecraft associated surfaces.</title>
        <authorList>
            <person name="Seuylemezian A."/>
            <person name="Vaishampayan P."/>
            <person name="Venkateswaran K."/>
        </authorList>
    </citation>
    <scope>NUCLEOTIDE SEQUENCE [LARGE SCALE GENOMIC DNA]</scope>
    <source>
        <strain evidence="2 3">2P01AA</strain>
    </source>
</reference>
<protein>
    <recommendedName>
        <fullName evidence="4">Peptidyl-arginine deiminase</fullName>
    </recommendedName>
</protein>